<dbReference type="Proteomes" id="UP000245119">
    <property type="component" value="Linkage Group LG7"/>
</dbReference>
<keyword evidence="7" id="KW-1185">Reference proteome</keyword>
<evidence type="ECO:0000313" key="6">
    <source>
        <dbReference type="EMBL" id="PVD27458.1"/>
    </source>
</evidence>
<comment type="similarity">
    <text evidence="1 3">Belongs to the ETS family.</text>
</comment>
<dbReference type="SMART" id="SM00413">
    <property type="entry name" value="ETS"/>
    <property type="match status" value="1"/>
</dbReference>
<feature type="compositionally biased region" description="Low complexity" evidence="4">
    <location>
        <begin position="373"/>
        <end position="409"/>
    </location>
</feature>
<dbReference type="PANTHER" id="PTHR11849:SF304">
    <property type="entry name" value="DNA-BINDING PROTEIN D-ETS-3"/>
    <property type="match status" value="1"/>
</dbReference>
<feature type="region of interest" description="Disordered" evidence="4">
    <location>
        <begin position="54"/>
        <end position="82"/>
    </location>
</feature>
<dbReference type="InterPro" id="IPR036390">
    <property type="entry name" value="WH_DNA-bd_sf"/>
</dbReference>
<dbReference type="STRING" id="400727.A0A2T7P220"/>
<dbReference type="GO" id="GO:0005634">
    <property type="term" value="C:nucleus"/>
    <property type="evidence" value="ECO:0007669"/>
    <property type="project" value="UniProtKB-SubCell"/>
</dbReference>
<feature type="region of interest" description="Disordered" evidence="4">
    <location>
        <begin position="372"/>
        <end position="418"/>
    </location>
</feature>
<dbReference type="InterPro" id="IPR000418">
    <property type="entry name" value="Ets_dom"/>
</dbReference>
<dbReference type="PRINTS" id="PR00454">
    <property type="entry name" value="ETSDOMAIN"/>
</dbReference>
<dbReference type="InterPro" id="IPR036388">
    <property type="entry name" value="WH-like_DNA-bd_sf"/>
</dbReference>
<evidence type="ECO:0000313" key="7">
    <source>
        <dbReference type="Proteomes" id="UP000245119"/>
    </source>
</evidence>
<dbReference type="GO" id="GO:0043565">
    <property type="term" value="F:sequence-specific DNA binding"/>
    <property type="evidence" value="ECO:0007669"/>
    <property type="project" value="InterPro"/>
</dbReference>
<accession>A0A2T7P220</accession>
<dbReference type="SUPFAM" id="SSF46785">
    <property type="entry name" value="Winged helix' DNA-binding domain"/>
    <property type="match status" value="1"/>
</dbReference>
<dbReference type="GO" id="GO:0000981">
    <property type="term" value="F:DNA-binding transcription factor activity, RNA polymerase II-specific"/>
    <property type="evidence" value="ECO:0007669"/>
    <property type="project" value="TreeGrafter"/>
</dbReference>
<evidence type="ECO:0000256" key="1">
    <source>
        <dbReference type="ARBA" id="ARBA00005562"/>
    </source>
</evidence>
<dbReference type="PANTHER" id="PTHR11849">
    <property type="entry name" value="ETS"/>
    <property type="match status" value="1"/>
</dbReference>
<keyword evidence="3" id="KW-0539">Nucleus</keyword>
<keyword evidence="2 3" id="KW-0238">DNA-binding</keyword>
<evidence type="ECO:0000256" key="3">
    <source>
        <dbReference type="RuleBase" id="RU004019"/>
    </source>
</evidence>
<dbReference type="PROSITE" id="PS00345">
    <property type="entry name" value="ETS_DOMAIN_1"/>
    <property type="match status" value="1"/>
</dbReference>
<sequence length="418" mass="45954">MSISVLTAVMAYVTSCSEAFNSYLSTSPLTLMTSCDVQSAAGWPWSPVSPSSWTHAPQSPLSSSPSSASSSVSPGPTPARASQAPSFLFSVSVNDLARGSCREMDSHHQQQQFHYAGCEDDNNNNRTTCSDTSTMDAASLDHASSYLDISHSRVKDLGVLDIDPSFHALPQPPSYEEHMHMRACGAAHACDDMAPASLLSHWCSLGMRASRQDTPDMTSAHSHYASEHRRDMDSDVKLYLSDVMDLIASDSSTRHGVHAEDPDKGEEAGLRRTAAMLISGGGQLQLWQFLLELLTDSKNENCIRWDGGDGLFTLTDPDEVARRWGARRNKPRMTYDKVSRALRYYYDRQILEKVKGKRYTYRFNFHTLRKLQSASQPTSQPSSATSELLLQSSQSTSTVTTDTVNTAASPPLPLLRTQ</sequence>
<name>A0A2T7P220_POMCA</name>
<proteinExistence type="inferred from homology"/>
<dbReference type="Gene3D" id="1.10.10.10">
    <property type="entry name" value="Winged helix-like DNA-binding domain superfamily/Winged helix DNA-binding domain"/>
    <property type="match status" value="1"/>
</dbReference>
<feature type="domain" description="ETS" evidence="5">
    <location>
        <begin position="284"/>
        <end position="364"/>
    </location>
</feature>
<dbReference type="InterPro" id="IPR046328">
    <property type="entry name" value="ETS_fam"/>
</dbReference>
<comment type="caution">
    <text evidence="6">The sequence shown here is derived from an EMBL/GenBank/DDBJ whole genome shotgun (WGS) entry which is preliminary data.</text>
</comment>
<dbReference type="Pfam" id="PF00178">
    <property type="entry name" value="Ets"/>
    <property type="match status" value="1"/>
</dbReference>
<gene>
    <name evidence="6" type="ORF">C0Q70_12618</name>
</gene>
<dbReference type="OrthoDB" id="10067219at2759"/>
<evidence type="ECO:0000256" key="4">
    <source>
        <dbReference type="SAM" id="MobiDB-lite"/>
    </source>
</evidence>
<comment type="subcellular location">
    <subcellularLocation>
        <location evidence="3">Nucleus</location>
    </subcellularLocation>
</comment>
<dbReference type="PROSITE" id="PS00346">
    <property type="entry name" value="ETS_DOMAIN_2"/>
    <property type="match status" value="1"/>
</dbReference>
<organism evidence="6 7">
    <name type="scientific">Pomacea canaliculata</name>
    <name type="common">Golden apple snail</name>
    <dbReference type="NCBI Taxonomy" id="400727"/>
    <lineage>
        <taxon>Eukaryota</taxon>
        <taxon>Metazoa</taxon>
        <taxon>Spiralia</taxon>
        <taxon>Lophotrochozoa</taxon>
        <taxon>Mollusca</taxon>
        <taxon>Gastropoda</taxon>
        <taxon>Caenogastropoda</taxon>
        <taxon>Architaenioglossa</taxon>
        <taxon>Ampullarioidea</taxon>
        <taxon>Ampullariidae</taxon>
        <taxon>Pomacea</taxon>
    </lineage>
</organism>
<dbReference type="AlphaFoldDB" id="A0A2T7P220"/>
<evidence type="ECO:0000256" key="2">
    <source>
        <dbReference type="ARBA" id="ARBA00023125"/>
    </source>
</evidence>
<feature type="compositionally biased region" description="Low complexity" evidence="4">
    <location>
        <begin position="54"/>
        <end position="74"/>
    </location>
</feature>
<evidence type="ECO:0000259" key="5">
    <source>
        <dbReference type="PROSITE" id="PS50061"/>
    </source>
</evidence>
<reference evidence="6 7" key="1">
    <citation type="submission" date="2018-04" db="EMBL/GenBank/DDBJ databases">
        <title>The genome of golden apple snail Pomacea canaliculata provides insight into stress tolerance and invasive adaptation.</title>
        <authorList>
            <person name="Liu C."/>
            <person name="Liu B."/>
            <person name="Ren Y."/>
            <person name="Zhang Y."/>
            <person name="Wang H."/>
            <person name="Li S."/>
            <person name="Jiang F."/>
            <person name="Yin L."/>
            <person name="Zhang G."/>
            <person name="Qian W."/>
            <person name="Fan W."/>
        </authorList>
    </citation>
    <scope>NUCLEOTIDE SEQUENCE [LARGE SCALE GENOMIC DNA]</scope>
    <source>
        <strain evidence="6">SZHN2017</strain>
        <tissue evidence="6">Muscle</tissue>
    </source>
</reference>
<protein>
    <recommendedName>
        <fullName evidence="5">ETS domain-containing protein</fullName>
    </recommendedName>
</protein>
<dbReference type="GO" id="GO:0030154">
    <property type="term" value="P:cell differentiation"/>
    <property type="evidence" value="ECO:0007669"/>
    <property type="project" value="TreeGrafter"/>
</dbReference>
<dbReference type="PROSITE" id="PS50061">
    <property type="entry name" value="ETS_DOMAIN_3"/>
    <property type="match status" value="1"/>
</dbReference>
<dbReference type="EMBL" id="PZQS01000007">
    <property type="protein sequence ID" value="PVD27458.1"/>
    <property type="molecule type" value="Genomic_DNA"/>
</dbReference>